<dbReference type="AlphaFoldDB" id="A0A448MP80"/>
<proteinExistence type="predicted"/>
<dbReference type="SUPFAM" id="SSF52540">
    <property type="entry name" value="P-loop containing nucleoside triphosphate hydrolases"/>
    <property type="match status" value="1"/>
</dbReference>
<feature type="coiled-coil region" evidence="5">
    <location>
        <begin position="464"/>
        <end position="529"/>
    </location>
</feature>
<evidence type="ECO:0000256" key="4">
    <source>
        <dbReference type="ARBA" id="ARBA00023125"/>
    </source>
</evidence>
<dbReference type="KEGG" id="rpne:NCTC8284_02168"/>
<keyword evidence="5" id="KW-0175">Coiled coil</keyword>
<organism evidence="8 9">
    <name type="scientific">Rodentibacter pneumotropicus</name>
    <dbReference type="NCBI Taxonomy" id="758"/>
    <lineage>
        <taxon>Bacteria</taxon>
        <taxon>Pseudomonadati</taxon>
        <taxon>Pseudomonadota</taxon>
        <taxon>Gammaproteobacteria</taxon>
        <taxon>Pasteurellales</taxon>
        <taxon>Pasteurellaceae</taxon>
        <taxon>Rodentibacter</taxon>
    </lineage>
</organism>
<evidence type="ECO:0000259" key="7">
    <source>
        <dbReference type="Pfam" id="PF16330"/>
    </source>
</evidence>
<feature type="coiled-coil region" evidence="5">
    <location>
        <begin position="589"/>
        <end position="616"/>
    </location>
</feature>
<dbReference type="NCBIfam" id="NF003422">
    <property type="entry name" value="PRK04863.1"/>
    <property type="match status" value="1"/>
</dbReference>
<evidence type="ECO:0000313" key="8">
    <source>
        <dbReference type="EMBL" id="VEH66984.1"/>
    </source>
</evidence>
<keyword evidence="3" id="KW-0226">DNA condensation</keyword>
<accession>A0A448MP80</accession>
<dbReference type="InterPro" id="IPR042501">
    <property type="entry name" value="MukB_hinge_sf"/>
</dbReference>
<sequence>MAGFVTALIPDLTLLHFRNTTEAGSTGGSRDKGLHGKLRPGVCYAVLDTVNSRHQRILVGVRLQQVAGRDKKVDLKTFSIQGVELSQNPTALFTETVGERQARVLNLNELKDKIENLGAQFKQYHSITDYHGMMFDLGIIPRRLRSASDRSKFYKLIEASLYGGISSAITRSLRDYLLPENLGVRKAFQDMESALRENRMTLEAIKVTQSDRDLFKHLITETTNYVASDYMRNANERRGNIEAALEFRREWYKAKSEQNLSQHRLIDLSREVAELAENEHTLEVDHQSAVDHLNLVLNALRHQEKISRYQEDVAELSERLEEQKIVVENANEALEESQAQFEQTEIEIDEVRTQLADYQQALDAQQTRALQYQQAITALEKAKTLCGLADLNVRNVSDYHAEFEAHAESLTETVLELEHKMSISEAAKSQFDKAYQLVCKIAGDIPRSAAWESAKELLREYPSQKLQAQQMPQLRTKLNELEQRYAQQQSAVKLLNDFNHRADSNLETADELEAYHAEQEALVDELSADLSEQVEMRSILRQKRENLTALYDENARKAPAWLTAQAALERLEEQSSETFQHSQDVMNFMQAQLVKERELTMQRDQLEQKRQQLDGQISRLSQPDGSEDTRLNALAERFGGVLLSELYDDVPIEDAPYFSALYGPARHAIVVRDLNAVREQLLQLDDCPDDLYLIEGDPTAFDDSVLSAQELELGVVVQVSARELRYSKFPETPLFGRAAREKHLETLQTQRDEVAEDYAQIAFDVQKCQRLHEHFSQFVGLHLALAFQPNPEELMAEINRERNEIDRELNQFNSGEQQLRIQLDSAKEKCSCLIN</sequence>
<dbReference type="GO" id="GO:0005524">
    <property type="term" value="F:ATP binding"/>
    <property type="evidence" value="ECO:0007669"/>
    <property type="project" value="InterPro"/>
</dbReference>
<reference evidence="8 9" key="1">
    <citation type="submission" date="2018-12" db="EMBL/GenBank/DDBJ databases">
        <authorList>
            <consortium name="Pathogen Informatics"/>
        </authorList>
    </citation>
    <scope>NUCLEOTIDE SEQUENCE [LARGE SCALE GENOMIC DNA]</scope>
    <source>
        <strain evidence="8 9">NCTC8284</strain>
    </source>
</reference>
<dbReference type="InterPro" id="IPR007406">
    <property type="entry name" value="MukB_N_dom"/>
</dbReference>
<feature type="domain" description="MukB hinge" evidence="7">
    <location>
        <begin position="602"/>
        <end position="767"/>
    </location>
</feature>
<name>A0A448MP80_9PAST</name>
<evidence type="ECO:0000256" key="2">
    <source>
        <dbReference type="ARBA" id="ARBA00022829"/>
    </source>
</evidence>
<dbReference type="GO" id="GO:0030261">
    <property type="term" value="P:chromosome condensation"/>
    <property type="evidence" value="ECO:0007669"/>
    <property type="project" value="UniProtKB-KW"/>
</dbReference>
<dbReference type="PANTHER" id="PTHR42963:SF1">
    <property type="entry name" value="DUF4476 DOMAIN-CONTAINING PROTEIN"/>
    <property type="match status" value="1"/>
</dbReference>
<dbReference type="EMBL" id="LR134405">
    <property type="protein sequence ID" value="VEH66984.1"/>
    <property type="molecule type" value="Genomic_DNA"/>
</dbReference>
<evidence type="ECO:0000259" key="6">
    <source>
        <dbReference type="Pfam" id="PF04310"/>
    </source>
</evidence>
<dbReference type="Proteomes" id="UP000278733">
    <property type="component" value="Chromosome"/>
</dbReference>
<dbReference type="InterPro" id="IPR032520">
    <property type="entry name" value="MukB_hinge"/>
</dbReference>
<dbReference type="GO" id="GO:0003677">
    <property type="term" value="F:DNA binding"/>
    <property type="evidence" value="ECO:0007669"/>
    <property type="project" value="UniProtKB-KW"/>
</dbReference>
<evidence type="ECO:0000256" key="1">
    <source>
        <dbReference type="ARBA" id="ARBA00022490"/>
    </source>
</evidence>
<dbReference type="Gene3D" id="1.20.5.420">
    <property type="entry name" value="Immunoglobulin FC, subunit C"/>
    <property type="match status" value="1"/>
</dbReference>
<feature type="domain" description="MukB N-terminal" evidence="6">
    <location>
        <begin position="1"/>
        <end position="183"/>
    </location>
</feature>
<dbReference type="GO" id="GO:0007059">
    <property type="term" value="P:chromosome segregation"/>
    <property type="evidence" value="ECO:0007669"/>
    <property type="project" value="UniProtKB-KW"/>
</dbReference>
<protein>
    <submittedName>
        <fullName evidence="8">Chromosome partition protein MukB</fullName>
    </submittedName>
</protein>
<dbReference type="Gene3D" id="3.40.1140.10">
    <property type="match status" value="1"/>
</dbReference>
<dbReference type="STRING" id="758.GCA_000730685_00741"/>
<dbReference type="GO" id="GO:0005737">
    <property type="term" value="C:cytoplasm"/>
    <property type="evidence" value="ECO:0007669"/>
    <property type="project" value="TreeGrafter"/>
</dbReference>
<evidence type="ECO:0000313" key="9">
    <source>
        <dbReference type="Proteomes" id="UP000278733"/>
    </source>
</evidence>
<dbReference type="Gene3D" id="3.30.70.3500">
    <property type="entry name" value="MukB, hinge domain"/>
    <property type="match status" value="1"/>
</dbReference>
<dbReference type="Gene3D" id="1.20.58.850">
    <property type="match status" value="1"/>
</dbReference>
<dbReference type="Pfam" id="PF16330">
    <property type="entry name" value="MukB_hinge"/>
    <property type="match status" value="1"/>
</dbReference>
<keyword evidence="2" id="KW-0159">Chromosome partition</keyword>
<dbReference type="PANTHER" id="PTHR42963">
    <property type="entry name" value="CHROMOSOME PARTITION PROTEIN MUKB"/>
    <property type="match status" value="1"/>
</dbReference>
<dbReference type="GO" id="GO:0009295">
    <property type="term" value="C:nucleoid"/>
    <property type="evidence" value="ECO:0007669"/>
    <property type="project" value="InterPro"/>
</dbReference>
<evidence type="ECO:0000256" key="5">
    <source>
        <dbReference type="SAM" id="Coils"/>
    </source>
</evidence>
<feature type="coiled-coil region" evidence="5">
    <location>
        <begin position="299"/>
        <end position="420"/>
    </location>
</feature>
<dbReference type="InterPro" id="IPR027417">
    <property type="entry name" value="P-loop_NTPase"/>
</dbReference>
<keyword evidence="4" id="KW-0238">DNA-binding</keyword>
<gene>
    <name evidence="8" type="primary">mukB_4</name>
    <name evidence="8" type="ORF">NCTC8284_02168</name>
</gene>
<evidence type="ECO:0000256" key="3">
    <source>
        <dbReference type="ARBA" id="ARBA00023067"/>
    </source>
</evidence>
<keyword evidence="1" id="KW-0963">Cytoplasm</keyword>
<dbReference type="Pfam" id="PF04310">
    <property type="entry name" value="MukB"/>
    <property type="match status" value="1"/>
</dbReference>
<dbReference type="InterPro" id="IPR050308">
    <property type="entry name" value="MukB/SMC"/>
</dbReference>